<dbReference type="AlphaFoldDB" id="A0A1X7SGD6"/>
<proteinExistence type="predicted"/>
<dbReference type="GO" id="GO:0004842">
    <property type="term" value="F:ubiquitin-protein transferase activity"/>
    <property type="evidence" value="ECO:0007669"/>
    <property type="project" value="InterPro"/>
</dbReference>
<protein>
    <submittedName>
        <fullName evidence="1">Uncharacterized protein</fullName>
    </submittedName>
</protein>
<sequence>KFTDYEASYGYIPLAEIEQNPPIGFLSSASYAIIRCIMHSCLLWSSCNGKSIPPLMNGKLPLLEYNSFFWDQIRKDIQELSSITGHSVDEAALLVHLVLKQINEKGHSLQMQTGQSVVSIVNLDDRRKWEEQFHHCYIECVLEDTESSIQKMLKELTARDYSKLFGAVYITPMTSEPFLWNVYPTLTSQQICGQLLTIKLHEKHPVIFTYLSEFHRFEAMKFLPDILKMLKITQKAISQFGFDEKTQG</sequence>
<organism evidence="1">
    <name type="scientific">Amphimedon queenslandica</name>
    <name type="common">Sponge</name>
    <dbReference type="NCBI Taxonomy" id="400682"/>
    <lineage>
        <taxon>Eukaryota</taxon>
        <taxon>Metazoa</taxon>
        <taxon>Porifera</taxon>
        <taxon>Demospongiae</taxon>
        <taxon>Heteroscleromorpha</taxon>
        <taxon>Haplosclerida</taxon>
        <taxon>Niphatidae</taxon>
        <taxon>Amphimedon</taxon>
    </lineage>
</organism>
<dbReference type="GO" id="GO:0016887">
    <property type="term" value="F:ATP hydrolysis activity"/>
    <property type="evidence" value="ECO:0007669"/>
    <property type="project" value="InterPro"/>
</dbReference>
<dbReference type="PANTHER" id="PTHR22605:SF16">
    <property type="entry name" value="E3 UBIQUITIN-PROTEIN LIGASE RNF213"/>
    <property type="match status" value="1"/>
</dbReference>
<reference evidence="1" key="1">
    <citation type="submission" date="2017-05" db="UniProtKB">
        <authorList>
            <consortium name="EnsemblMetazoa"/>
        </authorList>
    </citation>
    <scope>IDENTIFICATION</scope>
</reference>
<evidence type="ECO:0000313" key="1">
    <source>
        <dbReference type="EnsemblMetazoa" id="Aqu2.1.01098_001"/>
    </source>
</evidence>
<dbReference type="PANTHER" id="PTHR22605">
    <property type="entry name" value="RZ-TYPE DOMAIN-CONTAINING PROTEIN"/>
    <property type="match status" value="1"/>
</dbReference>
<dbReference type="OrthoDB" id="9377137at2759"/>
<dbReference type="InterPro" id="IPR031248">
    <property type="entry name" value="RNF213"/>
</dbReference>
<dbReference type="EnsemblMetazoa" id="Aqu2.1.01098_001">
    <property type="protein sequence ID" value="Aqu2.1.01098_001"/>
    <property type="gene ID" value="Aqu2.1.01098"/>
</dbReference>
<name>A0A1X7SGD6_AMPQE</name>
<accession>A0A1X7SGD6</accession>
<dbReference type="InParanoid" id="A0A1X7SGD6"/>